<reference evidence="1" key="1">
    <citation type="submission" date="2021-06" db="EMBL/GenBank/DDBJ databases">
        <authorList>
            <person name="Kallberg Y."/>
            <person name="Tangrot J."/>
            <person name="Rosling A."/>
        </authorList>
    </citation>
    <scope>NUCLEOTIDE SEQUENCE</scope>
    <source>
        <strain evidence="1">CL356</strain>
    </source>
</reference>
<sequence length="281" mass="30684">MTGSKKGAICAVDFPPPAQIVGNDKQQFVIAKRETGIYIDDTPLVHNIRRNNESFERRVNSMDKLSPRHEAACKLTEGLLERGVDGVGGNVTRAAPVGRVADLERADDVEDSVGSAATQDGRVEVELVTVAIRSWSLPETGPVKVERAVAVEYCVRMCSPDETESLFTLLQLALEVVDGLLVRGDLGVELIQYRRRSHLEHGISQSRSETNKKLLKVTVTALLSAKEKSVNRRLSYPKKHTAQDVVSSSSGASTTIDTTDGSSVREVIRRGMGKTPYMLVL</sequence>
<protein>
    <submittedName>
        <fullName evidence="1">3785_t:CDS:1</fullName>
    </submittedName>
</protein>
<organism evidence="1 2">
    <name type="scientific">Acaulospora colombiana</name>
    <dbReference type="NCBI Taxonomy" id="27376"/>
    <lineage>
        <taxon>Eukaryota</taxon>
        <taxon>Fungi</taxon>
        <taxon>Fungi incertae sedis</taxon>
        <taxon>Mucoromycota</taxon>
        <taxon>Glomeromycotina</taxon>
        <taxon>Glomeromycetes</taxon>
        <taxon>Diversisporales</taxon>
        <taxon>Acaulosporaceae</taxon>
        <taxon>Acaulospora</taxon>
    </lineage>
</organism>
<evidence type="ECO:0000313" key="2">
    <source>
        <dbReference type="Proteomes" id="UP000789525"/>
    </source>
</evidence>
<gene>
    <name evidence="1" type="ORF">ACOLOM_LOCUS3643</name>
</gene>
<dbReference type="EMBL" id="CAJVPT010005511">
    <property type="protein sequence ID" value="CAG8520777.1"/>
    <property type="molecule type" value="Genomic_DNA"/>
</dbReference>
<dbReference type="Proteomes" id="UP000789525">
    <property type="component" value="Unassembled WGS sequence"/>
</dbReference>
<comment type="caution">
    <text evidence="1">The sequence shown here is derived from an EMBL/GenBank/DDBJ whole genome shotgun (WGS) entry which is preliminary data.</text>
</comment>
<accession>A0ACA9LBE1</accession>
<proteinExistence type="predicted"/>
<name>A0ACA9LBE1_9GLOM</name>
<evidence type="ECO:0000313" key="1">
    <source>
        <dbReference type="EMBL" id="CAG8520777.1"/>
    </source>
</evidence>
<keyword evidence="2" id="KW-1185">Reference proteome</keyword>